<dbReference type="Proteomes" id="UP000285146">
    <property type="component" value="Unassembled WGS sequence"/>
</dbReference>
<sequence length="68" mass="7286">MISSIELPDRGVSGDTDSRSEAAKVDADNNELAEASKPPPYYNVYTSNESSRAVGLQDGPDDFDGVTY</sequence>
<dbReference type="InParanoid" id="A0A423XG05"/>
<keyword evidence="3" id="KW-1185">Reference proteome</keyword>
<evidence type="ECO:0000313" key="2">
    <source>
        <dbReference type="EMBL" id="ROW14927.1"/>
    </source>
</evidence>
<feature type="region of interest" description="Disordered" evidence="1">
    <location>
        <begin position="1"/>
        <end position="68"/>
    </location>
</feature>
<organism evidence="2 3">
    <name type="scientific">Cytospora leucostoma</name>
    <dbReference type="NCBI Taxonomy" id="1230097"/>
    <lineage>
        <taxon>Eukaryota</taxon>
        <taxon>Fungi</taxon>
        <taxon>Dikarya</taxon>
        <taxon>Ascomycota</taxon>
        <taxon>Pezizomycotina</taxon>
        <taxon>Sordariomycetes</taxon>
        <taxon>Sordariomycetidae</taxon>
        <taxon>Diaporthales</taxon>
        <taxon>Cytosporaceae</taxon>
        <taxon>Cytospora</taxon>
    </lineage>
</organism>
<protein>
    <submittedName>
        <fullName evidence="2">Uncharacterized protein</fullName>
    </submittedName>
</protein>
<proteinExistence type="predicted"/>
<evidence type="ECO:0000256" key="1">
    <source>
        <dbReference type="SAM" id="MobiDB-lite"/>
    </source>
</evidence>
<feature type="compositionally biased region" description="Acidic residues" evidence="1">
    <location>
        <begin position="59"/>
        <end position="68"/>
    </location>
</feature>
<accession>A0A423XG05</accession>
<comment type="caution">
    <text evidence="2">The sequence shown here is derived from an EMBL/GenBank/DDBJ whole genome shotgun (WGS) entry which is preliminary data.</text>
</comment>
<feature type="compositionally biased region" description="Basic and acidic residues" evidence="1">
    <location>
        <begin position="16"/>
        <end position="27"/>
    </location>
</feature>
<reference evidence="2 3" key="1">
    <citation type="submission" date="2015-09" db="EMBL/GenBank/DDBJ databases">
        <title>Host preference determinants of Valsa canker pathogens revealed by comparative genomics.</title>
        <authorList>
            <person name="Yin Z."/>
            <person name="Huang L."/>
        </authorList>
    </citation>
    <scope>NUCLEOTIDE SEQUENCE [LARGE SCALE GENOMIC DNA]</scope>
    <source>
        <strain evidence="2 3">SXYLt</strain>
    </source>
</reference>
<name>A0A423XG05_9PEZI</name>
<gene>
    <name evidence="2" type="ORF">VPNG_03314</name>
</gene>
<dbReference type="EMBL" id="LKEB01000011">
    <property type="protein sequence ID" value="ROW14927.1"/>
    <property type="molecule type" value="Genomic_DNA"/>
</dbReference>
<evidence type="ECO:0000313" key="3">
    <source>
        <dbReference type="Proteomes" id="UP000285146"/>
    </source>
</evidence>
<dbReference type="AlphaFoldDB" id="A0A423XG05"/>